<dbReference type="InterPro" id="IPR018076">
    <property type="entry name" value="T2SS_GspF_dom"/>
</dbReference>
<protein>
    <submittedName>
        <fullName evidence="9">Competence type IV pilus assembly protein ComGB</fullName>
    </submittedName>
</protein>
<evidence type="ECO:0000256" key="1">
    <source>
        <dbReference type="ARBA" id="ARBA00004651"/>
    </source>
</evidence>
<feature type="transmembrane region" description="Helical" evidence="7">
    <location>
        <begin position="167"/>
        <end position="185"/>
    </location>
</feature>
<keyword evidence="3" id="KW-1003">Cell membrane</keyword>
<comment type="caution">
    <text evidence="9">The sequence shown here is derived from an EMBL/GenBank/DDBJ whole genome shotgun (WGS) entry which is preliminary data.</text>
</comment>
<dbReference type="Proteomes" id="UP001398420">
    <property type="component" value="Unassembled WGS sequence"/>
</dbReference>
<dbReference type="NCBIfam" id="NF041012">
    <property type="entry name" value="T4P_ComGB"/>
    <property type="match status" value="1"/>
</dbReference>
<sequence length="346" mass="39728">MFLQRKKAILLRRDQPKFLAKLSTLLQEGYSLNDSLRMLIPHHLAHINQIEERVHMSLLEGKGLCDILRMIGISEQYIISLYVAEQSGTTVNALQMIAQMMNKEAGNKEQVLKLVSYPLFLFVFLVVLFICFRTFFLPNMEAMMLQKQQTNQIQLTISKILLHLPDYLIGFVIVIVITILLFLRYTKQKKTGEKLLLYFKIPIVNQVLRLQLTKQIAFELGSLLEAGFTLQASLHLLANQSHQKMIAYIAQDLLNEIAQGESLSVAISLNPYVHKEFYAFVVHGEQGGNLGKELQILNEFMNERMGERVEQVLKFMQPILFGIIAICILGAYISIMLPMYKMIDYV</sequence>
<keyword evidence="4 7" id="KW-0812">Transmembrane</keyword>
<keyword evidence="10" id="KW-1185">Reference proteome</keyword>
<keyword evidence="5 7" id="KW-1133">Transmembrane helix</keyword>
<dbReference type="PANTHER" id="PTHR30012:SF0">
    <property type="entry name" value="TYPE II SECRETION SYSTEM PROTEIN F-RELATED"/>
    <property type="match status" value="1"/>
</dbReference>
<dbReference type="InterPro" id="IPR042094">
    <property type="entry name" value="T2SS_GspF_sf"/>
</dbReference>
<dbReference type="RefSeq" id="WP_068452755.1">
    <property type="nucleotide sequence ID" value="NZ_JBCEWA010000007.1"/>
</dbReference>
<dbReference type="Gene3D" id="1.20.81.30">
    <property type="entry name" value="Type II secretion system (T2SS), domain F"/>
    <property type="match status" value="2"/>
</dbReference>
<comment type="subcellular location">
    <subcellularLocation>
        <location evidence="1">Cell membrane</location>
        <topology evidence="1">Multi-pass membrane protein</topology>
    </subcellularLocation>
</comment>
<feature type="transmembrane region" description="Helical" evidence="7">
    <location>
        <begin position="318"/>
        <end position="340"/>
    </location>
</feature>
<evidence type="ECO:0000256" key="2">
    <source>
        <dbReference type="ARBA" id="ARBA00005745"/>
    </source>
</evidence>
<dbReference type="EMBL" id="JBCEWA010000007">
    <property type="protein sequence ID" value="MEL5988863.1"/>
    <property type="molecule type" value="Genomic_DNA"/>
</dbReference>
<evidence type="ECO:0000256" key="3">
    <source>
        <dbReference type="ARBA" id="ARBA00022475"/>
    </source>
</evidence>
<reference evidence="9 10" key="1">
    <citation type="submission" date="2024-04" db="EMBL/GenBank/DDBJ databases">
        <authorList>
            <person name="Wu Y.S."/>
            <person name="Zhang L."/>
        </authorList>
    </citation>
    <scope>NUCLEOTIDE SEQUENCE [LARGE SCALE GENOMIC DNA]</scope>
    <source>
        <strain evidence="9 10">KG-01</strain>
    </source>
</reference>
<feature type="domain" description="Type II secretion system protein GspF" evidence="8">
    <location>
        <begin position="219"/>
        <end position="338"/>
    </location>
</feature>
<evidence type="ECO:0000256" key="6">
    <source>
        <dbReference type="ARBA" id="ARBA00023136"/>
    </source>
</evidence>
<feature type="transmembrane region" description="Helical" evidence="7">
    <location>
        <begin position="114"/>
        <end position="136"/>
    </location>
</feature>
<keyword evidence="6 7" id="KW-0472">Membrane</keyword>
<accession>A0ABU9LLL4</accession>
<proteinExistence type="inferred from homology"/>
<name>A0ABU9LLL4_9BACL</name>
<evidence type="ECO:0000259" key="8">
    <source>
        <dbReference type="Pfam" id="PF00482"/>
    </source>
</evidence>
<dbReference type="InterPro" id="IPR003004">
    <property type="entry name" value="GspF/PilC"/>
</dbReference>
<evidence type="ECO:0000313" key="9">
    <source>
        <dbReference type="EMBL" id="MEL5988863.1"/>
    </source>
</evidence>
<evidence type="ECO:0000256" key="7">
    <source>
        <dbReference type="SAM" id="Phobius"/>
    </source>
</evidence>
<dbReference type="InterPro" id="IPR047692">
    <property type="entry name" value="T4P_ComGB"/>
</dbReference>
<organism evidence="9 10">
    <name type="scientific">Kurthia gibsonii</name>
    <dbReference type="NCBI Taxonomy" id="33946"/>
    <lineage>
        <taxon>Bacteria</taxon>
        <taxon>Bacillati</taxon>
        <taxon>Bacillota</taxon>
        <taxon>Bacilli</taxon>
        <taxon>Bacillales</taxon>
        <taxon>Caryophanaceae</taxon>
        <taxon>Kurthia</taxon>
    </lineage>
</organism>
<feature type="domain" description="Type II secretion system protein GspF" evidence="8">
    <location>
        <begin position="18"/>
        <end position="138"/>
    </location>
</feature>
<comment type="similarity">
    <text evidence="2">Belongs to the GSP F family.</text>
</comment>
<evidence type="ECO:0000313" key="10">
    <source>
        <dbReference type="Proteomes" id="UP001398420"/>
    </source>
</evidence>
<evidence type="ECO:0000256" key="5">
    <source>
        <dbReference type="ARBA" id="ARBA00022989"/>
    </source>
</evidence>
<evidence type="ECO:0000256" key="4">
    <source>
        <dbReference type="ARBA" id="ARBA00022692"/>
    </source>
</evidence>
<gene>
    <name evidence="9" type="primary">comGB</name>
    <name evidence="9" type="ORF">AAF454_10675</name>
</gene>
<dbReference type="PANTHER" id="PTHR30012">
    <property type="entry name" value="GENERAL SECRETION PATHWAY PROTEIN"/>
    <property type="match status" value="1"/>
</dbReference>
<dbReference type="Pfam" id="PF00482">
    <property type="entry name" value="T2SSF"/>
    <property type="match status" value="2"/>
</dbReference>